<dbReference type="OrthoDB" id="9782703at2"/>
<dbReference type="InterPro" id="IPR036388">
    <property type="entry name" value="WH-like_DNA-bd_sf"/>
</dbReference>
<evidence type="ECO:0000256" key="2">
    <source>
        <dbReference type="ARBA" id="ARBA00023015"/>
    </source>
</evidence>
<dbReference type="PANTHER" id="PTHR43133">
    <property type="entry name" value="RNA POLYMERASE ECF-TYPE SIGMA FACTO"/>
    <property type="match status" value="1"/>
</dbReference>
<evidence type="ECO:0000259" key="8">
    <source>
        <dbReference type="Pfam" id="PF08281"/>
    </source>
</evidence>
<dbReference type="InterPro" id="IPR013325">
    <property type="entry name" value="RNA_pol_sigma_r2"/>
</dbReference>
<dbReference type="InterPro" id="IPR039425">
    <property type="entry name" value="RNA_pol_sigma-70-like"/>
</dbReference>
<dbReference type="InterPro" id="IPR000838">
    <property type="entry name" value="RNA_pol_sigma70_ECF_CS"/>
</dbReference>
<dbReference type="SUPFAM" id="SSF88946">
    <property type="entry name" value="Sigma2 domain of RNA polymerase sigma factors"/>
    <property type="match status" value="1"/>
</dbReference>
<dbReference type="eggNOG" id="COG1595">
    <property type="taxonomic scope" value="Bacteria"/>
</dbReference>
<dbReference type="AlphaFoldDB" id="A6TSA9"/>
<gene>
    <name evidence="9" type="ordered locus">Amet_2927</name>
</gene>
<name>A6TSA9_ALKMQ</name>
<keyword evidence="5 6" id="KW-0804">Transcription</keyword>
<sequence length="187" mass="21619">MGGIPLEVSDEKLIKLCQDQNMEGFDLLYTKYQSYIYRLCYNYTHSKEDSLDLLQEVYIKIYQSIPRFEKGHPLSPWIKKITINTCHNFARAKKPTPLPLDPTLSIPSADNVELALSYKSTEKLLKTSISQLPHEIKSVILLRHVEAMSYQEISQCLSIPIGTVKTHLFRGRKHLKDQLKKEGVWEV</sequence>
<feature type="domain" description="RNA polymerase sigma-70 region 2" evidence="7">
    <location>
        <begin position="28"/>
        <end position="94"/>
    </location>
</feature>
<dbReference type="NCBIfam" id="TIGR02937">
    <property type="entry name" value="sigma70-ECF"/>
    <property type="match status" value="1"/>
</dbReference>
<dbReference type="HOGENOM" id="CLU_047691_3_0_9"/>
<evidence type="ECO:0000256" key="4">
    <source>
        <dbReference type="ARBA" id="ARBA00023125"/>
    </source>
</evidence>
<comment type="similarity">
    <text evidence="1 6">Belongs to the sigma-70 factor family. ECF subfamily.</text>
</comment>
<dbReference type="GO" id="GO:0006352">
    <property type="term" value="P:DNA-templated transcription initiation"/>
    <property type="evidence" value="ECO:0007669"/>
    <property type="project" value="InterPro"/>
</dbReference>
<accession>A6TSA9</accession>
<dbReference type="PROSITE" id="PS01063">
    <property type="entry name" value="SIGMA70_ECF"/>
    <property type="match status" value="1"/>
</dbReference>
<keyword evidence="10" id="KW-1185">Reference proteome</keyword>
<evidence type="ECO:0000313" key="10">
    <source>
        <dbReference type="Proteomes" id="UP000001572"/>
    </source>
</evidence>
<evidence type="ECO:0000259" key="7">
    <source>
        <dbReference type="Pfam" id="PF04542"/>
    </source>
</evidence>
<dbReference type="SUPFAM" id="SSF88659">
    <property type="entry name" value="Sigma3 and sigma4 domains of RNA polymerase sigma factors"/>
    <property type="match status" value="1"/>
</dbReference>
<dbReference type="InterPro" id="IPR013324">
    <property type="entry name" value="RNA_pol_sigma_r3/r4-like"/>
</dbReference>
<dbReference type="KEGG" id="amt:Amet_2927"/>
<dbReference type="CDD" id="cd06171">
    <property type="entry name" value="Sigma70_r4"/>
    <property type="match status" value="1"/>
</dbReference>
<dbReference type="GO" id="GO:0003677">
    <property type="term" value="F:DNA binding"/>
    <property type="evidence" value="ECO:0007669"/>
    <property type="project" value="UniProtKB-KW"/>
</dbReference>
<dbReference type="Gene3D" id="1.10.1740.10">
    <property type="match status" value="1"/>
</dbReference>
<dbReference type="EMBL" id="CP000724">
    <property type="protein sequence ID" value="ABR49077.1"/>
    <property type="molecule type" value="Genomic_DNA"/>
</dbReference>
<evidence type="ECO:0000256" key="6">
    <source>
        <dbReference type="RuleBase" id="RU000716"/>
    </source>
</evidence>
<keyword evidence="2 6" id="KW-0805">Transcription regulation</keyword>
<keyword evidence="3 6" id="KW-0731">Sigma factor</keyword>
<feature type="domain" description="RNA polymerase sigma factor 70 region 4 type 2" evidence="8">
    <location>
        <begin position="125"/>
        <end position="175"/>
    </location>
</feature>
<reference evidence="10" key="1">
    <citation type="journal article" date="2016" name="Genome Announc.">
        <title>Complete genome sequence of Alkaliphilus metalliredigens strain QYMF, an alkaliphilic and metal-reducing bacterium isolated from borax-contaminated leachate ponds.</title>
        <authorList>
            <person name="Hwang C."/>
            <person name="Copeland A."/>
            <person name="Lucas S."/>
            <person name="Lapidus A."/>
            <person name="Barry K."/>
            <person name="Detter J.C."/>
            <person name="Glavina Del Rio T."/>
            <person name="Hammon N."/>
            <person name="Israni S."/>
            <person name="Dalin E."/>
            <person name="Tice H."/>
            <person name="Pitluck S."/>
            <person name="Chertkov O."/>
            <person name="Brettin T."/>
            <person name="Bruce D."/>
            <person name="Han C."/>
            <person name="Schmutz J."/>
            <person name="Larimer F."/>
            <person name="Land M.L."/>
            <person name="Hauser L."/>
            <person name="Kyrpides N."/>
            <person name="Mikhailova N."/>
            <person name="Ye Q."/>
            <person name="Zhou J."/>
            <person name="Richardson P."/>
            <person name="Fields M.W."/>
        </authorList>
    </citation>
    <scope>NUCLEOTIDE SEQUENCE [LARGE SCALE GENOMIC DNA]</scope>
    <source>
        <strain evidence="10">QYMF</strain>
    </source>
</reference>
<dbReference type="Pfam" id="PF04542">
    <property type="entry name" value="Sigma70_r2"/>
    <property type="match status" value="1"/>
</dbReference>
<dbReference type="GO" id="GO:0016987">
    <property type="term" value="F:sigma factor activity"/>
    <property type="evidence" value="ECO:0007669"/>
    <property type="project" value="UniProtKB-KW"/>
</dbReference>
<dbReference type="GO" id="GO:0006950">
    <property type="term" value="P:response to stress"/>
    <property type="evidence" value="ECO:0007669"/>
    <property type="project" value="UniProtKB-ARBA"/>
</dbReference>
<keyword evidence="4 6" id="KW-0238">DNA-binding</keyword>
<dbReference type="PANTHER" id="PTHR43133:SF8">
    <property type="entry name" value="RNA POLYMERASE SIGMA FACTOR HI_1459-RELATED"/>
    <property type="match status" value="1"/>
</dbReference>
<protein>
    <recommendedName>
        <fullName evidence="6">RNA polymerase sigma factor</fullName>
    </recommendedName>
</protein>
<dbReference type="Gene3D" id="1.10.10.10">
    <property type="entry name" value="Winged helix-like DNA-binding domain superfamily/Winged helix DNA-binding domain"/>
    <property type="match status" value="1"/>
</dbReference>
<dbReference type="InterPro" id="IPR007627">
    <property type="entry name" value="RNA_pol_sigma70_r2"/>
</dbReference>
<dbReference type="STRING" id="293826.Amet_2927"/>
<proteinExistence type="inferred from homology"/>
<dbReference type="Pfam" id="PF08281">
    <property type="entry name" value="Sigma70_r4_2"/>
    <property type="match status" value="1"/>
</dbReference>
<dbReference type="InterPro" id="IPR013249">
    <property type="entry name" value="RNA_pol_sigma70_r4_t2"/>
</dbReference>
<evidence type="ECO:0000256" key="5">
    <source>
        <dbReference type="ARBA" id="ARBA00023163"/>
    </source>
</evidence>
<evidence type="ECO:0000256" key="3">
    <source>
        <dbReference type="ARBA" id="ARBA00023082"/>
    </source>
</evidence>
<organism evidence="9 10">
    <name type="scientific">Alkaliphilus metalliredigens (strain QYMF)</name>
    <dbReference type="NCBI Taxonomy" id="293826"/>
    <lineage>
        <taxon>Bacteria</taxon>
        <taxon>Bacillati</taxon>
        <taxon>Bacillota</taxon>
        <taxon>Clostridia</taxon>
        <taxon>Peptostreptococcales</taxon>
        <taxon>Natronincolaceae</taxon>
        <taxon>Alkaliphilus</taxon>
    </lineage>
</organism>
<evidence type="ECO:0000256" key="1">
    <source>
        <dbReference type="ARBA" id="ARBA00010641"/>
    </source>
</evidence>
<dbReference type="Proteomes" id="UP000001572">
    <property type="component" value="Chromosome"/>
</dbReference>
<evidence type="ECO:0000313" key="9">
    <source>
        <dbReference type="EMBL" id="ABR49077.1"/>
    </source>
</evidence>
<dbReference type="InterPro" id="IPR014284">
    <property type="entry name" value="RNA_pol_sigma-70_dom"/>
</dbReference>